<feature type="domain" description="Formyl transferase C-terminal" evidence="7">
    <location>
        <begin position="245"/>
        <end position="356"/>
    </location>
</feature>
<name>A0AAV0V0G6_HYABA</name>
<dbReference type="Gene3D" id="3.40.50.12230">
    <property type="match status" value="1"/>
</dbReference>
<proteinExistence type="inferred from homology"/>
<evidence type="ECO:0000256" key="4">
    <source>
        <dbReference type="ARBA" id="ARBA00022679"/>
    </source>
</evidence>
<organism evidence="8 9">
    <name type="scientific">Hyaloperonospora brassicae</name>
    <name type="common">Brassica downy mildew</name>
    <name type="synonym">Peronospora brassicae</name>
    <dbReference type="NCBI Taxonomy" id="162125"/>
    <lineage>
        <taxon>Eukaryota</taxon>
        <taxon>Sar</taxon>
        <taxon>Stramenopiles</taxon>
        <taxon>Oomycota</taxon>
        <taxon>Peronosporomycetes</taxon>
        <taxon>Peronosporales</taxon>
        <taxon>Peronosporaceae</taxon>
        <taxon>Hyaloperonospora</taxon>
    </lineage>
</organism>
<evidence type="ECO:0000256" key="5">
    <source>
        <dbReference type="ARBA" id="ARBA00022917"/>
    </source>
</evidence>
<dbReference type="Proteomes" id="UP001162031">
    <property type="component" value="Unassembled WGS sequence"/>
</dbReference>
<dbReference type="SUPFAM" id="SSF53328">
    <property type="entry name" value="Formyltransferase"/>
    <property type="match status" value="1"/>
</dbReference>
<dbReference type="EMBL" id="CANTFL010001460">
    <property type="protein sequence ID" value="CAI5741998.1"/>
    <property type="molecule type" value="Genomic_DNA"/>
</dbReference>
<dbReference type="GO" id="GO:0005739">
    <property type="term" value="C:mitochondrion"/>
    <property type="evidence" value="ECO:0007669"/>
    <property type="project" value="TreeGrafter"/>
</dbReference>
<reference evidence="8" key="1">
    <citation type="submission" date="2022-12" db="EMBL/GenBank/DDBJ databases">
        <authorList>
            <person name="Webb A."/>
        </authorList>
    </citation>
    <scope>NUCLEOTIDE SEQUENCE</scope>
    <source>
        <strain evidence="8">Hp1</strain>
    </source>
</reference>
<keyword evidence="5" id="KW-0648">Protein biosynthesis</keyword>
<evidence type="ECO:0000256" key="3">
    <source>
        <dbReference type="ARBA" id="ARBA00014185"/>
    </source>
</evidence>
<feature type="domain" description="Formyl transferase N-terminal" evidence="6">
    <location>
        <begin position="59"/>
        <end position="214"/>
    </location>
</feature>
<evidence type="ECO:0000256" key="1">
    <source>
        <dbReference type="ARBA" id="ARBA00010699"/>
    </source>
</evidence>
<comment type="similarity">
    <text evidence="1">Belongs to the Fmt family.</text>
</comment>
<evidence type="ECO:0000259" key="7">
    <source>
        <dbReference type="Pfam" id="PF02911"/>
    </source>
</evidence>
<keyword evidence="4" id="KW-0808">Transferase</keyword>
<evidence type="ECO:0000259" key="6">
    <source>
        <dbReference type="Pfam" id="PF00551"/>
    </source>
</evidence>
<dbReference type="InterPro" id="IPR005794">
    <property type="entry name" value="Fmt"/>
</dbReference>
<protein>
    <recommendedName>
        <fullName evidence="3">Methionyl-tRNA formyltransferase, mitochondrial</fullName>
        <ecNumber evidence="2">2.1.2.9</ecNumber>
    </recommendedName>
</protein>
<dbReference type="InterPro" id="IPR041711">
    <property type="entry name" value="Met-tRNA-FMT_N"/>
</dbReference>
<evidence type="ECO:0000256" key="2">
    <source>
        <dbReference type="ARBA" id="ARBA00012261"/>
    </source>
</evidence>
<dbReference type="EC" id="2.1.2.9" evidence="2"/>
<dbReference type="NCBIfam" id="TIGR00460">
    <property type="entry name" value="fmt"/>
    <property type="match status" value="1"/>
</dbReference>
<dbReference type="InterPro" id="IPR002376">
    <property type="entry name" value="Formyl_transf_N"/>
</dbReference>
<dbReference type="GO" id="GO:0004479">
    <property type="term" value="F:methionyl-tRNA formyltransferase activity"/>
    <property type="evidence" value="ECO:0007669"/>
    <property type="project" value="UniProtKB-EC"/>
</dbReference>
<dbReference type="InterPro" id="IPR011034">
    <property type="entry name" value="Formyl_transferase-like_C_sf"/>
</dbReference>
<dbReference type="PANTHER" id="PTHR11138:SF5">
    <property type="entry name" value="METHIONYL-TRNA FORMYLTRANSFERASE, MITOCHONDRIAL"/>
    <property type="match status" value="1"/>
</dbReference>
<dbReference type="AlphaFoldDB" id="A0AAV0V0G6"/>
<comment type="caution">
    <text evidence="8">The sequence shown here is derived from an EMBL/GenBank/DDBJ whole genome shotgun (WGS) entry which is preliminary data.</text>
</comment>
<dbReference type="CDD" id="cd08646">
    <property type="entry name" value="FMT_core_Met-tRNA-FMT_N"/>
    <property type="match status" value="1"/>
</dbReference>
<dbReference type="Pfam" id="PF00551">
    <property type="entry name" value="Formyl_trans_N"/>
    <property type="match status" value="1"/>
</dbReference>
<dbReference type="PANTHER" id="PTHR11138">
    <property type="entry name" value="METHIONYL-TRNA FORMYLTRANSFERASE"/>
    <property type="match status" value="1"/>
</dbReference>
<dbReference type="SUPFAM" id="SSF50486">
    <property type="entry name" value="FMT C-terminal domain-like"/>
    <property type="match status" value="1"/>
</dbReference>
<keyword evidence="9" id="KW-1185">Reference proteome</keyword>
<evidence type="ECO:0000313" key="9">
    <source>
        <dbReference type="Proteomes" id="UP001162031"/>
    </source>
</evidence>
<dbReference type="InterPro" id="IPR036477">
    <property type="entry name" value="Formyl_transf_N_sf"/>
</dbReference>
<dbReference type="Pfam" id="PF02911">
    <property type="entry name" value="Formyl_trans_C"/>
    <property type="match status" value="1"/>
</dbReference>
<dbReference type="InterPro" id="IPR005793">
    <property type="entry name" value="Formyl_trans_C"/>
</dbReference>
<evidence type="ECO:0000313" key="8">
    <source>
        <dbReference type="EMBL" id="CAI5741998.1"/>
    </source>
</evidence>
<accession>A0AAV0V0G6</accession>
<sequence length="377" mass="41860">MVRGCRPVVRRAWPLSRCRRFSSAVRGSPPYRVLFFGTDDVSLATLQSLHTNSTNERDGGRLVEHIEVVCPSNRSVNGCKTDEPVPVKRFAQRCGLNVFDTPPHLKSLKMWDFPVMDCFDVGVVVSFGYFLHPNMLRNLHYGAINMHPSLLPKYRGPAPIQHALLNGDTTTGVSVIEIDPTAFDVGRILLQTPHDIKPGIQCQELTRELAVLGADSILKTLADLPARKKEAVVQDDTCASTAPKLVSNDGHISFDESATVIFHRWQALGNSVGITVQFRDKVVKLIDVRLPTTEELQVVLADESCNGPAATGTFFFEKQRQALWLRCAGDSWLLITKLQQAGRKVGFALDFCNGYRLKSMQRERFEKVATGSVASKL</sequence>
<gene>
    <name evidence="8" type="ORF">HBR001_LOCUS8761</name>
</gene>